<comment type="caution">
    <text evidence="2">The sequence shown here is derived from an EMBL/GenBank/DDBJ whole genome shotgun (WGS) entry which is preliminary data.</text>
</comment>
<feature type="compositionally biased region" description="Low complexity" evidence="1">
    <location>
        <begin position="8"/>
        <end position="23"/>
    </location>
</feature>
<evidence type="ECO:0000313" key="2">
    <source>
        <dbReference type="EMBL" id="KOS47872.1"/>
    </source>
</evidence>
<reference evidence="2 3" key="1">
    <citation type="submission" date="2015-08" db="EMBL/GenBank/DDBJ databases">
        <title>Genome sequencing of Penicillium nordicum.</title>
        <authorList>
            <person name="Nguyen H.D."/>
            <person name="Seifert K.A."/>
        </authorList>
    </citation>
    <scope>NUCLEOTIDE SEQUENCE [LARGE SCALE GENOMIC DNA]</scope>
    <source>
        <strain evidence="2 3">DAOMC 185683</strain>
    </source>
</reference>
<evidence type="ECO:0000313" key="3">
    <source>
        <dbReference type="Proteomes" id="UP000037696"/>
    </source>
</evidence>
<feature type="region of interest" description="Disordered" evidence="1">
    <location>
        <begin position="1"/>
        <end position="58"/>
    </location>
</feature>
<dbReference type="AlphaFoldDB" id="A0A0N0RZY0"/>
<gene>
    <name evidence="2" type="ORF">ACN38_g1151</name>
</gene>
<sequence>MRSRKLADANSTSSSSSAFSSHADIQKASGDDSSLGLRNDEAEPGTRLAPYQQPSPFLRHKVGSYRVSGLDTKLYPSKIHRRPFPGIPSNWPRP</sequence>
<proteinExistence type="predicted"/>
<name>A0A0N0RZY0_9EURO</name>
<accession>A0A0N0RZY0</accession>
<dbReference type="Proteomes" id="UP000037696">
    <property type="component" value="Unassembled WGS sequence"/>
</dbReference>
<evidence type="ECO:0000256" key="1">
    <source>
        <dbReference type="SAM" id="MobiDB-lite"/>
    </source>
</evidence>
<protein>
    <submittedName>
        <fullName evidence="2">Uncharacterized protein</fullName>
    </submittedName>
</protein>
<keyword evidence="3" id="KW-1185">Reference proteome</keyword>
<dbReference type="EMBL" id="LHQQ01000011">
    <property type="protein sequence ID" value="KOS47872.1"/>
    <property type="molecule type" value="Genomic_DNA"/>
</dbReference>
<organism evidence="2 3">
    <name type="scientific">Penicillium nordicum</name>
    <dbReference type="NCBI Taxonomy" id="229535"/>
    <lineage>
        <taxon>Eukaryota</taxon>
        <taxon>Fungi</taxon>
        <taxon>Dikarya</taxon>
        <taxon>Ascomycota</taxon>
        <taxon>Pezizomycotina</taxon>
        <taxon>Eurotiomycetes</taxon>
        <taxon>Eurotiomycetidae</taxon>
        <taxon>Eurotiales</taxon>
        <taxon>Aspergillaceae</taxon>
        <taxon>Penicillium</taxon>
    </lineage>
</organism>